<dbReference type="GO" id="GO:0016020">
    <property type="term" value="C:membrane"/>
    <property type="evidence" value="ECO:0007669"/>
    <property type="project" value="UniProtKB-SubCell"/>
</dbReference>
<comment type="pathway">
    <text evidence="2">Phospholipid metabolism; phosphatidylglycerol biosynthesis; phosphatidylglycerol from CDP-diacylglycerol: step 1/2.</text>
</comment>
<dbReference type="EMBL" id="CP044331">
    <property type="protein sequence ID" value="QGM98555.1"/>
    <property type="molecule type" value="Genomic_DNA"/>
</dbReference>
<keyword evidence="9 15" id="KW-1133">Transmembrane helix</keyword>
<evidence type="ECO:0000256" key="7">
    <source>
        <dbReference type="ARBA" id="ARBA00022516"/>
    </source>
</evidence>
<dbReference type="EC" id="2.7.8.5" evidence="5"/>
<comment type="catalytic activity">
    <reaction evidence="14">
        <text>a CDP-1,2-diacyl-sn-glycerol + sn-glycerol 3-phosphate = a 1,2-diacyl-sn-glycero-3-phospho-(1'-sn-glycero-3'-phosphate) + CMP + H(+)</text>
        <dbReference type="Rhea" id="RHEA:12593"/>
        <dbReference type="ChEBI" id="CHEBI:15378"/>
        <dbReference type="ChEBI" id="CHEBI:57597"/>
        <dbReference type="ChEBI" id="CHEBI:58332"/>
        <dbReference type="ChEBI" id="CHEBI:60110"/>
        <dbReference type="ChEBI" id="CHEBI:60377"/>
        <dbReference type="EC" id="2.7.8.5"/>
    </reaction>
</comment>
<dbReference type="Gene3D" id="1.20.120.1760">
    <property type="match status" value="1"/>
</dbReference>
<evidence type="ECO:0000256" key="4">
    <source>
        <dbReference type="ARBA" id="ARBA00010441"/>
    </source>
</evidence>
<proteinExistence type="inferred from homology"/>
<dbReference type="InterPro" id="IPR050324">
    <property type="entry name" value="CDP-alcohol_PTase-I"/>
</dbReference>
<dbReference type="FunFam" id="1.20.120.1760:FF:000033">
    <property type="entry name" value="CDP-alcohol phosphatidyltransferase"/>
    <property type="match status" value="1"/>
</dbReference>
<organism evidence="16 17">
    <name type="scientific">Methylocystis parvus</name>
    <dbReference type="NCBI Taxonomy" id="134"/>
    <lineage>
        <taxon>Bacteria</taxon>
        <taxon>Pseudomonadati</taxon>
        <taxon>Pseudomonadota</taxon>
        <taxon>Alphaproteobacteria</taxon>
        <taxon>Hyphomicrobiales</taxon>
        <taxon>Methylocystaceae</taxon>
        <taxon>Methylocystis</taxon>
    </lineage>
</organism>
<keyword evidence="10" id="KW-0443">Lipid metabolism</keyword>
<evidence type="ECO:0000313" key="17">
    <source>
        <dbReference type="Proteomes" id="UP000422569"/>
    </source>
</evidence>
<keyword evidence="8 15" id="KW-0812">Transmembrane</keyword>
<evidence type="ECO:0000256" key="13">
    <source>
        <dbReference type="ARBA" id="ARBA00023264"/>
    </source>
</evidence>
<evidence type="ECO:0000256" key="15">
    <source>
        <dbReference type="SAM" id="Phobius"/>
    </source>
</evidence>
<keyword evidence="16" id="KW-0808">Transferase</keyword>
<dbReference type="PANTHER" id="PTHR14269">
    <property type="entry name" value="CDP-DIACYLGLYCEROL--GLYCEROL-3-PHOSPHATE 3-PHOSPHATIDYLTRANSFERASE-RELATED"/>
    <property type="match status" value="1"/>
</dbReference>
<dbReference type="Proteomes" id="UP000422569">
    <property type="component" value="Chromosome"/>
</dbReference>
<evidence type="ECO:0000256" key="8">
    <source>
        <dbReference type="ARBA" id="ARBA00022692"/>
    </source>
</evidence>
<evidence type="ECO:0000256" key="9">
    <source>
        <dbReference type="ARBA" id="ARBA00022989"/>
    </source>
</evidence>
<accession>A0A6B8M819</accession>
<dbReference type="InterPro" id="IPR043130">
    <property type="entry name" value="CDP-OH_PTrfase_TM_dom"/>
</dbReference>
<feature type="transmembrane region" description="Helical" evidence="15">
    <location>
        <begin position="74"/>
        <end position="96"/>
    </location>
</feature>
<keyword evidence="13" id="KW-1208">Phospholipid metabolism</keyword>
<name>A0A6B8M819_9HYPH</name>
<dbReference type="GO" id="GO:0046474">
    <property type="term" value="P:glycerophospholipid biosynthetic process"/>
    <property type="evidence" value="ECO:0007669"/>
    <property type="project" value="TreeGrafter"/>
</dbReference>
<dbReference type="RefSeq" id="WP_016920934.1">
    <property type="nucleotide sequence ID" value="NZ_CP044331.1"/>
</dbReference>
<evidence type="ECO:0000313" key="16">
    <source>
        <dbReference type="EMBL" id="QGM98555.1"/>
    </source>
</evidence>
<keyword evidence="17" id="KW-1185">Reference proteome</keyword>
<dbReference type="InterPro" id="IPR004570">
    <property type="entry name" value="Phosphatidylglycerol_P_synth"/>
</dbReference>
<keyword evidence="11 15" id="KW-0472">Membrane</keyword>
<comment type="similarity">
    <text evidence="4">Belongs to the CDP-alcohol phosphatidyltransferase class-I family.</text>
</comment>
<dbReference type="PANTHER" id="PTHR14269:SF62">
    <property type="entry name" value="CDP-DIACYLGLYCEROL--GLYCEROL-3-PHOSPHATE 3-PHOSPHATIDYLTRANSFERASE 1, CHLOROPLASTIC"/>
    <property type="match status" value="1"/>
</dbReference>
<evidence type="ECO:0000256" key="6">
    <source>
        <dbReference type="ARBA" id="ARBA00014944"/>
    </source>
</evidence>
<keyword evidence="7" id="KW-0444">Lipid biosynthesis</keyword>
<dbReference type="InterPro" id="IPR000462">
    <property type="entry name" value="CDP-OH_P_trans"/>
</dbReference>
<dbReference type="GO" id="GO:0008444">
    <property type="term" value="F:CDP-diacylglycerol-glycerol-3-phosphate 3-phosphatidyltransferase activity"/>
    <property type="evidence" value="ECO:0007669"/>
    <property type="project" value="UniProtKB-EC"/>
</dbReference>
<evidence type="ECO:0000256" key="11">
    <source>
        <dbReference type="ARBA" id="ARBA00023136"/>
    </source>
</evidence>
<sequence>MASRWFASLPNLITIGRLVLTPAIIGMGVDQRWGPAFLIFIVAGVSDALDGWLAKTYHLQSELGAVLDPLADKALIISIYVLLASAGALPPWLAILVVSRDALIVGGVLVAWFLSRPVKVRPHISSKITTAAQLGLAGFVLAGEAYGFRAEALESLFEGSVAALTMTSASVYLWLWVQHMRP</sequence>
<protein>
    <recommendedName>
        <fullName evidence="6">CDP-diacylglycerol--glycerol-3-phosphate 3-phosphatidyltransferase</fullName>
        <ecNumber evidence="5">2.7.8.5</ecNumber>
    </recommendedName>
</protein>
<evidence type="ECO:0000256" key="10">
    <source>
        <dbReference type="ARBA" id="ARBA00023098"/>
    </source>
</evidence>
<dbReference type="Pfam" id="PF01066">
    <property type="entry name" value="CDP-OH_P_transf"/>
    <property type="match status" value="1"/>
</dbReference>
<evidence type="ECO:0000256" key="1">
    <source>
        <dbReference type="ARBA" id="ARBA00004141"/>
    </source>
</evidence>
<evidence type="ECO:0000256" key="2">
    <source>
        <dbReference type="ARBA" id="ARBA00005042"/>
    </source>
</evidence>
<feature type="transmembrane region" description="Helical" evidence="15">
    <location>
        <begin position="12"/>
        <end position="29"/>
    </location>
</feature>
<comment type="pathway">
    <text evidence="3">Lipid metabolism.</text>
</comment>
<evidence type="ECO:0000256" key="3">
    <source>
        <dbReference type="ARBA" id="ARBA00005189"/>
    </source>
</evidence>
<evidence type="ECO:0000256" key="5">
    <source>
        <dbReference type="ARBA" id="ARBA00013170"/>
    </source>
</evidence>
<evidence type="ECO:0000256" key="12">
    <source>
        <dbReference type="ARBA" id="ARBA00023209"/>
    </source>
</evidence>
<feature type="transmembrane region" description="Helical" evidence="15">
    <location>
        <begin position="160"/>
        <end position="177"/>
    </location>
</feature>
<dbReference type="KEGG" id="mpar:F7D14_14440"/>
<comment type="subcellular location">
    <subcellularLocation>
        <location evidence="1">Membrane</location>
        <topology evidence="1">Multi-pass membrane protein</topology>
    </subcellularLocation>
</comment>
<gene>
    <name evidence="16" type="ORF">F7D14_14440</name>
</gene>
<evidence type="ECO:0000256" key="14">
    <source>
        <dbReference type="ARBA" id="ARBA00048586"/>
    </source>
</evidence>
<reference evidence="16 17" key="1">
    <citation type="submission" date="2019-09" db="EMBL/GenBank/DDBJ databases">
        <title>Isolation and complete genome sequencing of Methylocystis species.</title>
        <authorList>
            <person name="Rumah B.L."/>
            <person name="Stead C.E."/>
            <person name="Stevens B.C."/>
            <person name="Minton N.P."/>
            <person name="Grosse-Honebrink A."/>
            <person name="Zhang Y."/>
        </authorList>
    </citation>
    <scope>NUCLEOTIDE SEQUENCE [LARGE SCALE GENOMIC DNA]</scope>
    <source>
        <strain evidence="16 17">BRCS2</strain>
    </source>
</reference>
<keyword evidence="12" id="KW-0594">Phospholipid biosynthesis</keyword>
<dbReference type="AlphaFoldDB" id="A0A6B8M819"/>
<dbReference type="PIRSF" id="PIRSF000847">
    <property type="entry name" value="Phos_ph_gly_syn"/>
    <property type="match status" value="1"/>
</dbReference>
<feature type="transmembrane region" description="Helical" evidence="15">
    <location>
        <begin position="35"/>
        <end position="53"/>
    </location>
</feature>